<dbReference type="Gene3D" id="3.40.50.720">
    <property type="entry name" value="NAD(P)-binding Rossmann-like Domain"/>
    <property type="match status" value="1"/>
</dbReference>
<dbReference type="Proteomes" id="UP001225316">
    <property type="component" value="Unassembled WGS sequence"/>
</dbReference>
<dbReference type="PANTHER" id="PTHR43708:SF8">
    <property type="entry name" value="OXIDOREDUCTASE"/>
    <property type="match status" value="1"/>
</dbReference>
<dbReference type="PANTHER" id="PTHR43708">
    <property type="entry name" value="CONSERVED EXPRESSED OXIDOREDUCTASE (EUROFUNG)"/>
    <property type="match status" value="1"/>
</dbReference>
<protein>
    <submittedName>
        <fullName evidence="3">Gfo/Idh/MocA family oxidoreductase</fullName>
    </submittedName>
</protein>
<evidence type="ECO:0000259" key="2">
    <source>
        <dbReference type="Pfam" id="PF22725"/>
    </source>
</evidence>
<dbReference type="Pfam" id="PF01408">
    <property type="entry name" value="GFO_IDH_MocA"/>
    <property type="match status" value="1"/>
</dbReference>
<reference evidence="3 4" key="1">
    <citation type="submission" date="2023-04" db="EMBL/GenBank/DDBJ databases">
        <title>A novel bacteria isolated from coastal sediment.</title>
        <authorList>
            <person name="Liu X.-J."/>
            <person name="Du Z.-J."/>
        </authorList>
    </citation>
    <scope>NUCLEOTIDE SEQUENCE [LARGE SCALE GENOMIC DNA]</scope>
    <source>
        <strain evidence="3 4">SDUM461003</strain>
    </source>
</reference>
<dbReference type="RefSeq" id="WP_308948979.1">
    <property type="nucleotide sequence ID" value="NZ_JARXHW010000007.1"/>
</dbReference>
<gene>
    <name evidence="3" type="ORF">QEH52_04985</name>
</gene>
<comment type="caution">
    <text evidence="3">The sequence shown here is derived from an EMBL/GenBank/DDBJ whole genome shotgun (WGS) entry which is preliminary data.</text>
</comment>
<dbReference type="InterPro" id="IPR036291">
    <property type="entry name" value="NAD(P)-bd_dom_sf"/>
</dbReference>
<accession>A0ABU1ATB2</accession>
<proteinExistence type="predicted"/>
<evidence type="ECO:0000313" key="4">
    <source>
        <dbReference type="Proteomes" id="UP001225316"/>
    </source>
</evidence>
<feature type="domain" description="GFO/IDH/MocA-like oxidoreductase" evidence="2">
    <location>
        <begin position="133"/>
        <end position="250"/>
    </location>
</feature>
<dbReference type="InterPro" id="IPR000683">
    <property type="entry name" value="Gfo/Idh/MocA-like_OxRdtase_N"/>
</dbReference>
<dbReference type="InterPro" id="IPR055170">
    <property type="entry name" value="GFO_IDH_MocA-like_dom"/>
</dbReference>
<dbReference type="Pfam" id="PF22725">
    <property type="entry name" value="GFO_IDH_MocA_C3"/>
    <property type="match status" value="1"/>
</dbReference>
<sequence length="354" mass="39258">MTDKIKVGIWGLGRAGLNMHAAEIAIYPEQFELHSGIDIDPTRNQSLTDTYQVPTYTDEDAFLNDPEVELISIATRSPDHVAHCERALAAGKYVFLEKPLGLNYTDGQKLLALCQQYPGKLYPRQNRRFEAPFNHIQEIIASGILGEVYEIKLCRHSFQRRSDWQTIIECGGGQLNNWGPHIIDHALQFLDYKVSELWSDLKKVAALGNAEDHIKIVLKGESGRVVDLEISGGAALPQNEYTLFGSRGALTCQGDNIHLKYIDPNQVFQKTEAHAGTPSLTGGVSNAYADLEQIKWVEEDIKVAPSTPTEIHSIWSALYQSIREGIPFPVSMEQAVAVLKVTDEVKKGTAFTGA</sequence>
<dbReference type="SUPFAM" id="SSF51735">
    <property type="entry name" value="NAD(P)-binding Rossmann-fold domains"/>
    <property type="match status" value="1"/>
</dbReference>
<dbReference type="Gene3D" id="3.30.360.10">
    <property type="entry name" value="Dihydrodipicolinate Reductase, domain 2"/>
    <property type="match status" value="1"/>
</dbReference>
<dbReference type="EMBL" id="JARXHW010000007">
    <property type="protein sequence ID" value="MDQ8206852.1"/>
    <property type="molecule type" value="Genomic_DNA"/>
</dbReference>
<feature type="domain" description="Gfo/Idh/MocA-like oxidoreductase N-terminal" evidence="1">
    <location>
        <begin position="5"/>
        <end position="117"/>
    </location>
</feature>
<evidence type="ECO:0000259" key="1">
    <source>
        <dbReference type="Pfam" id="PF01408"/>
    </source>
</evidence>
<keyword evidence="4" id="KW-1185">Reference proteome</keyword>
<dbReference type="InterPro" id="IPR051317">
    <property type="entry name" value="Gfo/Idh/MocA_oxidoreduct"/>
</dbReference>
<name>A0ABU1ATB2_9BACT</name>
<organism evidence="3 4">
    <name type="scientific">Thalassobacterium maritimum</name>
    <dbReference type="NCBI Taxonomy" id="3041265"/>
    <lineage>
        <taxon>Bacteria</taxon>
        <taxon>Pseudomonadati</taxon>
        <taxon>Verrucomicrobiota</taxon>
        <taxon>Opitutia</taxon>
        <taxon>Puniceicoccales</taxon>
        <taxon>Coraliomargaritaceae</taxon>
        <taxon>Thalassobacterium</taxon>
    </lineage>
</organism>
<dbReference type="SUPFAM" id="SSF55347">
    <property type="entry name" value="Glyceraldehyde-3-phosphate dehydrogenase-like, C-terminal domain"/>
    <property type="match status" value="1"/>
</dbReference>
<evidence type="ECO:0000313" key="3">
    <source>
        <dbReference type="EMBL" id="MDQ8206852.1"/>
    </source>
</evidence>